<evidence type="ECO:0000313" key="2">
    <source>
        <dbReference type="EMBL" id="CAE7303505.1"/>
    </source>
</evidence>
<comment type="caution">
    <text evidence="2">The sequence shown here is derived from an EMBL/GenBank/DDBJ whole genome shotgun (WGS) entry which is preliminary data.</text>
</comment>
<dbReference type="InterPro" id="IPR007858">
    <property type="entry name" value="Dpy-30_motif"/>
</dbReference>
<feature type="region of interest" description="Disordered" evidence="1">
    <location>
        <begin position="297"/>
        <end position="352"/>
    </location>
</feature>
<feature type="compositionally biased region" description="Low complexity" evidence="1">
    <location>
        <begin position="193"/>
        <end position="203"/>
    </location>
</feature>
<feature type="compositionally biased region" description="Low complexity" evidence="1">
    <location>
        <begin position="309"/>
        <end position="322"/>
    </location>
</feature>
<dbReference type="SUPFAM" id="SSF47391">
    <property type="entry name" value="Dimerization-anchoring domain of cAMP-dependent PK regulatory subunit"/>
    <property type="match status" value="1"/>
</dbReference>
<protein>
    <submittedName>
        <fullName evidence="2">ODA11 protein</fullName>
    </submittedName>
</protein>
<dbReference type="EMBL" id="CAJNDS010002069">
    <property type="protein sequence ID" value="CAE7303505.1"/>
    <property type="molecule type" value="Genomic_DNA"/>
</dbReference>
<feature type="compositionally biased region" description="Low complexity" evidence="1">
    <location>
        <begin position="217"/>
        <end position="230"/>
    </location>
</feature>
<proteinExistence type="predicted"/>
<dbReference type="AlphaFoldDB" id="A0A812NBU8"/>
<dbReference type="Proteomes" id="UP000604046">
    <property type="component" value="Unassembled WGS sequence"/>
</dbReference>
<evidence type="ECO:0000313" key="3">
    <source>
        <dbReference type="Proteomes" id="UP000604046"/>
    </source>
</evidence>
<feature type="compositionally biased region" description="Basic and acidic residues" evidence="1">
    <location>
        <begin position="180"/>
        <end position="192"/>
    </location>
</feature>
<sequence>MVDISLQAVDGDSLPKDLYLSLRVGEQQKFSKANCARTYKFSSSPERRYGKIELYRRVGVSTVSLDGEHFQGAHELAIQVEDERMQNKEVRYHFCLGGAGSLPAPTVTNEVAQSDSAKQSSANPKQSSEKVLQAREYLQHHQLEQRLSDAMQAVLRERPEDPAAFIAKKLQTKSGVLKKVEEPKPEQAKPEPVKAVPQPSAEKVPAKPEPPAPPAAPVKSPVSARSAVARDPPAQASCSFPLLPSVATWLAAKPYRILAESPTASPAASPAANPEPFAQLPSVATWLAAKPYPVFEDAPVANPKPPAAPTKAQIPSAAANPVPAAPPTKESSTQPPAAAAKPVPPPAAPTKGSFAKLPSVATWLVAKPAPLFAANPMPIMPPTHPAKSSFAQLPSVGTWLATNLK</sequence>
<feature type="region of interest" description="Disordered" evidence="1">
    <location>
        <begin position="109"/>
        <end position="130"/>
    </location>
</feature>
<dbReference type="Pfam" id="PF05186">
    <property type="entry name" value="Dpy-30"/>
    <property type="match status" value="1"/>
</dbReference>
<keyword evidence="3" id="KW-1185">Reference proteome</keyword>
<organism evidence="2 3">
    <name type="scientific">Symbiodinium natans</name>
    <dbReference type="NCBI Taxonomy" id="878477"/>
    <lineage>
        <taxon>Eukaryota</taxon>
        <taxon>Sar</taxon>
        <taxon>Alveolata</taxon>
        <taxon>Dinophyceae</taxon>
        <taxon>Suessiales</taxon>
        <taxon>Symbiodiniaceae</taxon>
        <taxon>Symbiodinium</taxon>
    </lineage>
</organism>
<feature type="compositionally biased region" description="Pro residues" evidence="1">
    <location>
        <begin position="207"/>
        <end position="216"/>
    </location>
</feature>
<accession>A0A812NBU8</accession>
<evidence type="ECO:0000256" key="1">
    <source>
        <dbReference type="SAM" id="MobiDB-lite"/>
    </source>
</evidence>
<dbReference type="OrthoDB" id="437431at2759"/>
<reference evidence="2" key="1">
    <citation type="submission" date="2021-02" db="EMBL/GenBank/DDBJ databases">
        <authorList>
            <person name="Dougan E. K."/>
            <person name="Rhodes N."/>
            <person name="Thang M."/>
            <person name="Chan C."/>
        </authorList>
    </citation>
    <scope>NUCLEOTIDE SEQUENCE</scope>
</reference>
<name>A0A812NBU8_9DINO</name>
<feature type="region of interest" description="Disordered" evidence="1">
    <location>
        <begin position="180"/>
        <end position="239"/>
    </location>
</feature>
<gene>
    <name evidence="2" type="primary">ODA11</name>
    <name evidence="2" type="ORF">SNAT2548_LOCUS15959</name>
</gene>